<evidence type="ECO:0000313" key="7">
    <source>
        <dbReference type="Proteomes" id="UP000177230"/>
    </source>
</evidence>
<dbReference type="NCBIfam" id="TIGR03139">
    <property type="entry name" value="QueF-II"/>
    <property type="match status" value="1"/>
</dbReference>
<dbReference type="Pfam" id="PF14489">
    <property type="entry name" value="QueF"/>
    <property type="match status" value="1"/>
</dbReference>
<feature type="active site" description="Proton donor" evidence="5">
    <location>
        <position position="54"/>
    </location>
</feature>
<dbReference type="UniPathway" id="UPA00392"/>
<comment type="catalytic activity">
    <reaction evidence="5">
        <text>7-aminomethyl-7-carbaguanine + 2 NADP(+) = 7-cyano-7-carbaguanine + 2 NADPH + 3 H(+)</text>
        <dbReference type="Rhea" id="RHEA:13409"/>
        <dbReference type="ChEBI" id="CHEBI:15378"/>
        <dbReference type="ChEBI" id="CHEBI:45075"/>
        <dbReference type="ChEBI" id="CHEBI:57783"/>
        <dbReference type="ChEBI" id="CHEBI:58349"/>
        <dbReference type="ChEBI" id="CHEBI:58703"/>
        <dbReference type="EC" id="1.7.1.13"/>
    </reaction>
</comment>
<accession>A0A1F5RDM0</accession>
<keyword evidence="2 5" id="KW-0671">Queuosine biosynthesis</keyword>
<dbReference type="Proteomes" id="UP000177230">
    <property type="component" value="Unassembled WGS sequence"/>
</dbReference>
<dbReference type="GO" id="GO:0008616">
    <property type="term" value="P:tRNA queuosine(34) biosynthetic process"/>
    <property type="evidence" value="ECO:0007669"/>
    <property type="project" value="UniProtKB-UniRule"/>
</dbReference>
<evidence type="ECO:0000256" key="2">
    <source>
        <dbReference type="ARBA" id="ARBA00022785"/>
    </source>
</evidence>
<evidence type="ECO:0000256" key="4">
    <source>
        <dbReference type="ARBA" id="ARBA00023002"/>
    </source>
</evidence>
<name>A0A1F5RDM0_9BACT</name>
<dbReference type="HAMAP" id="MF_00818">
    <property type="entry name" value="QueF_type1"/>
    <property type="match status" value="1"/>
</dbReference>
<dbReference type="PANTHER" id="PTHR34354:SF1">
    <property type="entry name" value="NADPH-DEPENDENT 7-CYANO-7-DEAZAGUANINE REDUCTASE"/>
    <property type="match status" value="1"/>
</dbReference>
<keyword evidence="1 5" id="KW-0963">Cytoplasm</keyword>
<organism evidence="6 7">
    <name type="scientific">Candidatus Edwardsbacteria bacterium GWF2_54_11</name>
    <dbReference type="NCBI Taxonomy" id="1817851"/>
    <lineage>
        <taxon>Bacteria</taxon>
        <taxon>Candidatus Edwardsiibacteriota</taxon>
    </lineage>
</organism>
<dbReference type="PANTHER" id="PTHR34354">
    <property type="entry name" value="NADPH-DEPENDENT 7-CYANO-7-DEAZAGUANINE REDUCTASE"/>
    <property type="match status" value="1"/>
</dbReference>
<evidence type="ECO:0000313" key="6">
    <source>
        <dbReference type="EMBL" id="OGF12151.1"/>
    </source>
</evidence>
<reference evidence="6 7" key="1">
    <citation type="journal article" date="2016" name="Nat. Commun.">
        <title>Thousands of microbial genomes shed light on interconnected biogeochemical processes in an aquifer system.</title>
        <authorList>
            <person name="Anantharaman K."/>
            <person name="Brown C.T."/>
            <person name="Hug L.A."/>
            <person name="Sharon I."/>
            <person name="Castelle C.J."/>
            <person name="Probst A.J."/>
            <person name="Thomas B.C."/>
            <person name="Singh A."/>
            <person name="Wilkins M.J."/>
            <person name="Karaoz U."/>
            <person name="Brodie E.L."/>
            <person name="Williams K.H."/>
            <person name="Hubbard S.S."/>
            <person name="Banfield J.F."/>
        </authorList>
    </citation>
    <scope>NUCLEOTIDE SEQUENCE [LARGE SCALE GENOMIC DNA]</scope>
</reference>
<dbReference type="Gene3D" id="3.30.1130.10">
    <property type="match status" value="1"/>
</dbReference>
<sequence>MPKKNYGLTLLGKKVTRPGGKLEAFPNKYPKRDYQVVLESAEFTAVCPITGQPDFGTITINYVPDRLIIESKSLKLYLWSFRNQGIFHEEAVNKILDDIVKIAKPRRCKVTGFFNARGGIAINVSASYNCEEK</sequence>
<dbReference type="SUPFAM" id="SSF55620">
    <property type="entry name" value="Tetrahydrobiopterin biosynthesis enzymes-like"/>
    <property type="match status" value="1"/>
</dbReference>
<keyword evidence="4 5" id="KW-0560">Oxidoreductase</keyword>
<protein>
    <recommendedName>
        <fullName evidence="5">NADPH-dependent 7-cyano-7-deazaguanine reductase</fullName>
        <ecNumber evidence="5">1.7.1.13</ecNumber>
    </recommendedName>
    <alternativeName>
        <fullName evidence="5">7-cyano-7-carbaguanine reductase</fullName>
    </alternativeName>
    <alternativeName>
        <fullName evidence="5">NADPH-dependent nitrile oxidoreductase</fullName>
    </alternativeName>
    <alternativeName>
        <fullName evidence="5">PreQ(0) reductase</fullName>
    </alternativeName>
</protein>
<dbReference type="EMBL" id="MFFM01000034">
    <property type="protein sequence ID" value="OGF12151.1"/>
    <property type="molecule type" value="Genomic_DNA"/>
</dbReference>
<dbReference type="InterPro" id="IPR016856">
    <property type="entry name" value="QueF_type1"/>
</dbReference>
<comment type="function">
    <text evidence="5">Catalyzes the NADPH-dependent reduction of 7-cyano-7-deazaguanine (preQ0) to 7-aminomethyl-7-deazaguanine (preQ1).</text>
</comment>
<evidence type="ECO:0000256" key="1">
    <source>
        <dbReference type="ARBA" id="ARBA00022490"/>
    </source>
</evidence>
<proteinExistence type="inferred from homology"/>
<feature type="binding site" evidence="5">
    <location>
        <begin position="69"/>
        <end position="71"/>
    </location>
    <ligand>
        <name>substrate</name>
    </ligand>
</feature>
<dbReference type="InterPro" id="IPR029500">
    <property type="entry name" value="QueF"/>
</dbReference>
<evidence type="ECO:0000256" key="5">
    <source>
        <dbReference type="HAMAP-Rule" id="MF_00818"/>
    </source>
</evidence>
<dbReference type="InterPro" id="IPR050084">
    <property type="entry name" value="NADPH_dep_7-cyano-7-deazaG_red"/>
</dbReference>
<feature type="binding site" evidence="5">
    <location>
        <begin position="88"/>
        <end position="89"/>
    </location>
    <ligand>
        <name>substrate</name>
    </ligand>
</feature>
<dbReference type="GO" id="GO:0005737">
    <property type="term" value="C:cytoplasm"/>
    <property type="evidence" value="ECO:0007669"/>
    <property type="project" value="UniProtKB-SubCell"/>
</dbReference>
<dbReference type="PIRSF" id="PIRSF027377">
    <property type="entry name" value="Nitrile_oxidored_QueF"/>
    <property type="match status" value="1"/>
</dbReference>
<comment type="similarity">
    <text evidence="5">Belongs to the GTP cyclohydrolase I family. QueF type 1 subfamily.</text>
</comment>
<dbReference type="GO" id="GO:0033739">
    <property type="term" value="F:preQ1 synthase activity"/>
    <property type="evidence" value="ECO:0007669"/>
    <property type="project" value="UniProtKB-UniRule"/>
</dbReference>
<gene>
    <name evidence="5" type="primary">queF</name>
    <name evidence="6" type="ORF">A2024_03970</name>
</gene>
<comment type="caution">
    <text evidence="6">The sequence shown here is derived from an EMBL/GenBank/DDBJ whole genome shotgun (WGS) entry which is preliminary data.</text>
</comment>
<comment type="pathway">
    <text evidence="5">tRNA modification; tRNA-queuosine biosynthesis.</text>
</comment>
<keyword evidence="3 5" id="KW-0521">NADP</keyword>
<dbReference type="AlphaFoldDB" id="A0A1F5RDM0"/>
<dbReference type="InterPro" id="IPR043133">
    <property type="entry name" value="GTP-CH-I_C/QueF"/>
</dbReference>
<feature type="active site" description="Thioimide intermediate" evidence="5">
    <location>
        <position position="47"/>
    </location>
</feature>
<dbReference type="EC" id="1.7.1.13" evidence="5"/>
<evidence type="ECO:0000256" key="3">
    <source>
        <dbReference type="ARBA" id="ARBA00022857"/>
    </source>
</evidence>
<comment type="subcellular location">
    <subcellularLocation>
        <location evidence="5">Cytoplasm</location>
    </subcellularLocation>
</comment>